<proteinExistence type="predicted"/>
<dbReference type="GO" id="GO:0006144">
    <property type="term" value="P:purine nucleobase metabolic process"/>
    <property type="evidence" value="ECO:0007669"/>
    <property type="project" value="UniProtKB-KW"/>
</dbReference>
<reference evidence="3" key="1">
    <citation type="submission" date="2014-08" db="EMBL/GenBank/DDBJ databases">
        <authorList>
            <person name="Sharma Rahul"/>
            <person name="Thines Marco"/>
        </authorList>
    </citation>
    <scope>NUCLEOTIDE SEQUENCE</scope>
</reference>
<evidence type="ECO:0000256" key="1">
    <source>
        <dbReference type="ARBA" id="ARBA00022631"/>
    </source>
</evidence>
<dbReference type="Pfam" id="PF09349">
    <property type="entry name" value="OHCU_decarbox"/>
    <property type="match status" value="1"/>
</dbReference>
<sequence length="191" mass="21115">MVSPTLPPLSSLSEPSSPALANFLSTLLEPTPILLEKLVPRLAESLSSDPPHAYRDVLDRGQGIMVEQWTLEDQSVFIGGHPRIGEGDILSELSKKEQGATGAPTSQATLDRLRDLNTSYEELFPGLRYITFVNGRSRAAIIPEMETQIRVGTPDEKRVRPAGSEEWKSEVKRAVDDVWKIGQSRLKVLLN</sequence>
<dbReference type="PANTHER" id="PTHR37987:SF1">
    <property type="entry name" value="OXO-4-HYDROXY-4-CARBOXY-5-UREIDOIMIDAZOLINE DECARBOXYLASE DOMAIN-CONTAINING PROTEIN"/>
    <property type="match status" value="1"/>
</dbReference>
<dbReference type="AlphaFoldDB" id="A0A0F7SMJ5"/>
<evidence type="ECO:0000313" key="3">
    <source>
        <dbReference type="EMBL" id="CED82656.1"/>
    </source>
</evidence>
<accession>A0A0F7SMJ5</accession>
<evidence type="ECO:0000259" key="2">
    <source>
        <dbReference type="Pfam" id="PF09349"/>
    </source>
</evidence>
<name>A0A0F7SMJ5_PHARH</name>
<organism evidence="3">
    <name type="scientific">Phaffia rhodozyma</name>
    <name type="common">Yeast</name>
    <name type="synonym">Xanthophyllomyces dendrorhous</name>
    <dbReference type="NCBI Taxonomy" id="264483"/>
    <lineage>
        <taxon>Eukaryota</taxon>
        <taxon>Fungi</taxon>
        <taxon>Dikarya</taxon>
        <taxon>Basidiomycota</taxon>
        <taxon>Agaricomycotina</taxon>
        <taxon>Tremellomycetes</taxon>
        <taxon>Cystofilobasidiales</taxon>
        <taxon>Mrakiaceae</taxon>
        <taxon>Phaffia</taxon>
    </lineage>
</organism>
<dbReference type="EMBL" id="LN483124">
    <property type="protein sequence ID" value="CED82656.1"/>
    <property type="molecule type" value="Genomic_DNA"/>
</dbReference>
<dbReference type="PANTHER" id="PTHR37987">
    <property type="entry name" value="CHROMOSOME 9, WHOLE GENOME SHOTGUN SEQUENCE"/>
    <property type="match status" value="1"/>
</dbReference>
<protein>
    <submittedName>
        <fullName evidence="3">Oxo-4-hydroxy-4-carboxy-5-ureidoimidazoline decarboxylase</fullName>
    </submittedName>
</protein>
<keyword evidence="1" id="KW-0659">Purine metabolism</keyword>
<dbReference type="Gene3D" id="1.10.3330.10">
    <property type="entry name" value="Oxo-4-hydroxy-4-carboxy-5-ureidoimidazoline decarboxylase"/>
    <property type="match status" value="1"/>
</dbReference>
<dbReference type="SUPFAM" id="SSF158694">
    <property type="entry name" value="UraD-Like"/>
    <property type="match status" value="1"/>
</dbReference>
<dbReference type="InterPro" id="IPR036778">
    <property type="entry name" value="OHCU_decarboxylase_sf"/>
</dbReference>
<feature type="domain" description="Oxo-4-hydroxy-4-carboxy-5-ureidoimidazoline decarboxylase" evidence="2">
    <location>
        <begin position="21"/>
        <end position="187"/>
    </location>
</feature>
<dbReference type="InterPro" id="IPR018020">
    <property type="entry name" value="OHCU_decarboxylase"/>
</dbReference>